<gene>
    <name evidence="1" type="ORF">LPJ66_005347</name>
</gene>
<evidence type="ECO:0000313" key="2">
    <source>
        <dbReference type="Proteomes" id="UP001150581"/>
    </source>
</evidence>
<proteinExistence type="predicted"/>
<sequence>AVYLGLVDIVFAYSLDQRANLGESTVESAWAVGAVSPSLSNLEQFTTLQSVLVGCFRRGLAYPLYRNWELCEKALEDVYVVFKLGRRALLKTMLQVKELFDKHDVFYVYSKIFLDDYCVWLQTQASDKAIRSLAHKLHNFEVEKDDIGWNLDAFEDLALQTSESEAGEDSEVVDAEMGEMAGEVDFGEEHVDSDSARLEGLSLAAQGRVQPSEQQVEEVQSRRKLVQIIGGDYDDIVDTETSSNSNVGTDADAGVNTDKDANADATQAMSAWDNATVQSPASALLSSIMQSGSAGGNDTKSPRKKPLIELIDDN</sequence>
<accession>A0ACC1IFF7</accession>
<comment type="caution">
    <text evidence="1">The sequence shown here is derived from an EMBL/GenBank/DDBJ whole genome shotgun (WGS) entry which is preliminary data.</text>
</comment>
<reference evidence="1" key="1">
    <citation type="submission" date="2022-07" db="EMBL/GenBank/DDBJ databases">
        <title>Phylogenomic reconstructions and comparative analyses of Kickxellomycotina fungi.</title>
        <authorList>
            <person name="Reynolds N.K."/>
            <person name="Stajich J.E."/>
            <person name="Barry K."/>
            <person name="Grigoriev I.V."/>
            <person name="Crous P."/>
            <person name="Smith M.E."/>
        </authorList>
    </citation>
    <scope>NUCLEOTIDE SEQUENCE</scope>
    <source>
        <strain evidence="1">Benny 63K</strain>
    </source>
</reference>
<organism evidence="1 2">
    <name type="scientific">Kickxella alabastrina</name>
    <dbReference type="NCBI Taxonomy" id="61397"/>
    <lineage>
        <taxon>Eukaryota</taxon>
        <taxon>Fungi</taxon>
        <taxon>Fungi incertae sedis</taxon>
        <taxon>Zoopagomycota</taxon>
        <taxon>Kickxellomycotina</taxon>
        <taxon>Kickxellomycetes</taxon>
        <taxon>Kickxellales</taxon>
        <taxon>Kickxellaceae</taxon>
        <taxon>Kickxella</taxon>
    </lineage>
</organism>
<dbReference type="Proteomes" id="UP001150581">
    <property type="component" value="Unassembled WGS sequence"/>
</dbReference>
<feature type="non-terminal residue" evidence="1">
    <location>
        <position position="1"/>
    </location>
</feature>
<dbReference type="EMBL" id="JANBPG010000728">
    <property type="protein sequence ID" value="KAJ1894176.1"/>
    <property type="molecule type" value="Genomic_DNA"/>
</dbReference>
<evidence type="ECO:0000313" key="1">
    <source>
        <dbReference type="EMBL" id="KAJ1894176.1"/>
    </source>
</evidence>
<keyword evidence="2" id="KW-1185">Reference proteome</keyword>
<name>A0ACC1IFF7_9FUNG</name>
<protein>
    <submittedName>
        <fullName evidence="1">Uncharacterized protein</fullName>
    </submittedName>
</protein>